<dbReference type="PANTHER" id="PTHR36453:SF1">
    <property type="entry name" value="RIGHT HANDED BETA HELIX DOMAIN-CONTAINING PROTEIN"/>
    <property type="match status" value="1"/>
</dbReference>
<dbReference type="OrthoDB" id="5946820at2759"/>
<sequence>MGSTRTKIEQDIWQLFVDGEMMTNARWPNALWSDKTVFSNKYWAKSAASSTRGKMVDSGAKNLAGSGLDVAGAMAILNIGSFNTFTAIVKSHTPGQNLFTYDDTFGAIKFKPSFNQYFLEDKLEFLDNAGEWFYDKSTKTVYVKTMDGKSPEGRIRGKVQTYAFTISNCQHLHFKQLTFFGTTIKARPAHRRDVINGLSFHSINFNFPSYSKRMLGDTAPPRWTIIDPSRGHSFQLINSTFYGTDGLALQYSGDGALLQNNLFEYNDWSVAIMRSKSGGFGTVISNGINDQFIRNTLRFNGASAGFRPSGRNPVVKLNHIHHQCWGVLQHDGAGVQFQIGAQTNALSQNNWVHSSPKYGLRFDGQPPRVGRNGTMKENVVWKCGGIMVKGEFHSVLNNLAFDKRNDKSGDQQGSGCSLCVLKFVRSNPVEINKQSVVLRNAADVANGGKRKRPRGTHPLAGKLVQFNIAGNVQQEVVDANNLDFRPRKDSSYNKDKVGPYRYNPSSKYYWIPGRQLYKASTPVPPHHSTTVKSDRDAVMWLNAFGASIHHVYFGTNKATVADATPTAPEHQAKITSEGNVHYLTESLNPGSTYYWRVDAEIDDTTTYKGDVWSFQTE</sequence>
<evidence type="ECO:0000313" key="2">
    <source>
        <dbReference type="EMBL" id="KAJ7389485.1"/>
    </source>
</evidence>
<dbReference type="InterPro" id="IPR012334">
    <property type="entry name" value="Pectin_lyas_fold"/>
</dbReference>
<dbReference type="InterPro" id="IPR039448">
    <property type="entry name" value="Beta_helix"/>
</dbReference>
<dbReference type="Pfam" id="PF13229">
    <property type="entry name" value="Beta_helix"/>
    <property type="match status" value="1"/>
</dbReference>
<name>A0A9W9ZXV8_9CNID</name>
<organism evidence="2 3">
    <name type="scientific">Desmophyllum pertusum</name>
    <dbReference type="NCBI Taxonomy" id="174260"/>
    <lineage>
        <taxon>Eukaryota</taxon>
        <taxon>Metazoa</taxon>
        <taxon>Cnidaria</taxon>
        <taxon>Anthozoa</taxon>
        <taxon>Hexacorallia</taxon>
        <taxon>Scleractinia</taxon>
        <taxon>Caryophylliina</taxon>
        <taxon>Caryophylliidae</taxon>
        <taxon>Desmophyllum</taxon>
    </lineage>
</organism>
<dbReference type="Proteomes" id="UP001163046">
    <property type="component" value="Unassembled WGS sequence"/>
</dbReference>
<feature type="domain" description="Right handed beta helix" evidence="1">
    <location>
        <begin position="233"/>
        <end position="397"/>
    </location>
</feature>
<accession>A0A9W9ZXV8</accession>
<dbReference type="AlphaFoldDB" id="A0A9W9ZXV8"/>
<dbReference type="PANTHER" id="PTHR36453">
    <property type="entry name" value="SECRETED PROTEIN-RELATED"/>
    <property type="match status" value="1"/>
</dbReference>
<gene>
    <name evidence="2" type="ORF">OS493_031457</name>
</gene>
<dbReference type="Gene3D" id="2.160.20.10">
    <property type="entry name" value="Single-stranded right-handed beta-helix, Pectin lyase-like"/>
    <property type="match status" value="1"/>
</dbReference>
<proteinExistence type="predicted"/>
<dbReference type="EMBL" id="MU825432">
    <property type="protein sequence ID" value="KAJ7389485.1"/>
    <property type="molecule type" value="Genomic_DNA"/>
</dbReference>
<reference evidence="2" key="1">
    <citation type="submission" date="2023-01" db="EMBL/GenBank/DDBJ databases">
        <title>Genome assembly of the deep-sea coral Lophelia pertusa.</title>
        <authorList>
            <person name="Herrera S."/>
            <person name="Cordes E."/>
        </authorList>
    </citation>
    <scope>NUCLEOTIDE SEQUENCE</scope>
    <source>
        <strain evidence="2">USNM1676648</strain>
        <tissue evidence="2">Polyp</tissue>
    </source>
</reference>
<keyword evidence="3" id="KW-1185">Reference proteome</keyword>
<evidence type="ECO:0000313" key="3">
    <source>
        <dbReference type="Proteomes" id="UP001163046"/>
    </source>
</evidence>
<comment type="caution">
    <text evidence="2">The sequence shown here is derived from an EMBL/GenBank/DDBJ whole genome shotgun (WGS) entry which is preliminary data.</text>
</comment>
<evidence type="ECO:0000259" key="1">
    <source>
        <dbReference type="Pfam" id="PF13229"/>
    </source>
</evidence>
<dbReference type="SUPFAM" id="SSF51126">
    <property type="entry name" value="Pectin lyase-like"/>
    <property type="match status" value="1"/>
</dbReference>
<dbReference type="InterPro" id="IPR011050">
    <property type="entry name" value="Pectin_lyase_fold/virulence"/>
</dbReference>
<protein>
    <recommendedName>
        <fullName evidence="1">Right handed beta helix domain-containing protein</fullName>
    </recommendedName>
</protein>